<protein>
    <submittedName>
        <fullName evidence="1">Tetratricopeptide repeat-containing protein</fullName>
    </submittedName>
</protein>
<dbReference type="InterPro" id="IPR027417">
    <property type="entry name" value="P-loop_NTPase"/>
</dbReference>
<dbReference type="EMBL" id="FNON01000003">
    <property type="protein sequence ID" value="SDX61316.1"/>
    <property type="molecule type" value="Genomic_DNA"/>
</dbReference>
<name>A0A1H3D4Q1_9PSEU</name>
<dbReference type="SMART" id="SM00028">
    <property type="entry name" value="TPR"/>
    <property type="match status" value="5"/>
</dbReference>
<dbReference type="STRING" id="589385.SAMN05421504_103257"/>
<gene>
    <name evidence="1" type="ORF">SAMN05421504_103257</name>
</gene>
<dbReference type="GO" id="GO:0003677">
    <property type="term" value="F:DNA binding"/>
    <property type="evidence" value="ECO:0007669"/>
    <property type="project" value="InterPro"/>
</dbReference>
<dbReference type="PRINTS" id="PR00364">
    <property type="entry name" value="DISEASERSIST"/>
</dbReference>
<dbReference type="InterPro" id="IPR011990">
    <property type="entry name" value="TPR-like_helical_dom_sf"/>
</dbReference>
<dbReference type="Gene3D" id="1.25.40.10">
    <property type="entry name" value="Tetratricopeptide repeat domain"/>
    <property type="match status" value="2"/>
</dbReference>
<dbReference type="RefSeq" id="WP_091289361.1">
    <property type="nucleotide sequence ID" value="NZ_FNON01000003.1"/>
</dbReference>
<sequence>MFEFRLLGQFEVWSGEERRIVGGGGQQALLAALVLDIGQTVSVERLASVLWDGKPPPTYRQQVYKRVHALRSVLDASAVVTEEAGYRLDLPAHCSDLARFTELVASARASQSVRIFRKALSLWRKPALEGIESTVLRKAGAELDEERRRVFRECAELEQRLAEERPGAPACLPMDLPSFTGRAAELAELDRIHGGAQGTAVVITSIAGTAGVGKTALAVHWAHRTRHLFPDGQLYVNLRGFDRAGPMATEVALTLLLRELGMAGAHIPVEPEALALLYRSTVDGKRLLIVLDNAADAGQVRPLLPGSAGCFVVVTSRNALTGLSALHDAKRITLDPMSAAESSALLARILGGDTVAADPAAAARLAELCGHLPLALRVAAANLTRHGSVAGLAGRLAEGDRLTQLRIDGDPDASVAVAFDLSYGAVRPAAQDLLRLLSVAPGPDLALDAVTALNGGDAAGLLDELETTHLVEQHLPGRYRLHDLIKLYARSRGADDAAVTRLLGFYLASVGNATAVLSPLANSPAGEAGRAFTDGPDAMGWLEAEGQNLVAATEWAHELGADLLCTRLVDALRGVFWLNRQIGDWLATGELGLASARRLGDAALEAAMHRTLGLAHYVARDMDSALDHSFQAIALWLELGDWEGAAGMRLNLAIAYLFHGRHDIALRHARKALSLGDEHGLERVRTTALSAEIECEMALGDAEGTERAADRLRRMAEASGDKALQANALAARGWALHQLGRTAEADADFAASAALGVKARHAYTLEQLGGVFLSLGYDATAELLIKQSRVKLHELAEPRWKSESLHGLAQVQHHLGRLDEALRLELDALRIADDVGHTPVRIEGLLGLTDLMLARGEPLLAQEHAVEALRLCEEHGWALFLGRARHALAAVNLALGRPEDARKHAELALELHRSSGQRLREAETLALLARLP</sequence>
<reference evidence="1 2" key="1">
    <citation type="submission" date="2016-10" db="EMBL/GenBank/DDBJ databases">
        <authorList>
            <person name="de Groot N.N."/>
        </authorList>
    </citation>
    <scope>NUCLEOTIDE SEQUENCE [LARGE SCALE GENOMIC DNA]</scope>
    <source>
        <strain evidence="1 2">CPCC 202699</strain>
    </source>
</reference>
<evidence type="ECO:0000313" key="1">
    <source>
        <dbReference type="EMBL" id="SDX61316.1"/>
    </source>
</evidence>
<dbReference type="PANTHER" id="PTHR47691:SF3">
    <property type="entry name" value="HTH-TYPE TRANSCRIPTIONAL REGULATOR RV0890C-RELATED"/>
    <property type="match status" value="1"/>
</dbReference>
<keyword evidence="2" id="KW-1185">Reference proteome</keyword>
<dbReference type="SUPFAM" id="SSF52540">
    <property type="entry name" value="P-loop containing nucleoside triphosphate hydrolases"/>
    <property type="match status" value="1"/>
</dbReference>
<dbReference type="InterPro" id="IPR019734">
    <property type="entry name" value="TPR_rpt"/>
</dbReference>
<dbReference type="SUPFAM" id="SSF48452">
    <property type="entry name" value="TPR-like"/>
    <property type="match status" value="2"/>
</dbReference>
<dbReference type="Gene3D" id="3.40.50.300">
    <property type="entry name" value="P-loop containing nucleotide triphosphate hydrolases"/>
    <property type="match status" value="1"/>
</dbReference>
<dbReference type="GO" id="GO:0043531">
    <property type="term" value="F:ADP binding"/>
    <property type="evidence" value="ECO:0007669"/>
    <property type="project" value="InterPro"/>
</dbReference>
<accession>A0A1H3D4Q1</accession>
<dbReference type="OrthoDB" id="3691954at2"/>
<dbReference type="SUPFAM" id="SSF46894">
    <property type="entry name" value="C-terminal effector domain of the bipartite response regulators"/>
    <property type="match status" value="1"/>
</dbReference>
<dbReference type="PANTHER" id="PTHR47691">
    <property type="entry name" value="REGULATOR-RELATED"/>
    <property type="match status" value="1"/>
</dbReference>
<dbReference type="AlphaFoldDB" id="A0A1H3D4Q1"/>
<proteinExistence type="predicted"/>
<dbReference type="InterPro" id="IPR016032">
    <property type="entry name" value="Sig_transdc_resp-reg_C-effctor"/>
</dbReference>
<dbReference type="Proteomes" id="UP000199515">
    <property type="component" value="Unassembled WGS sequence"/>
</dbReference>
<dbReference type="GO" id="GO:0006355">
    <property type="term" value="P:regulation of DNA-templated transcription"/>
    <property type="evidence" value="ECO:0007669"/>
    <property type="project" value="InterPro"/>
</dbReference>
<organism evidence="1 2">
    <name type="scientific">Amycolatopsis xylanica</name>
    <dbReference type="NCBI Taxonomy" id="589385"/>
    <lineage>
        <taxon>Bacteria</taxon>
        <taxon>Bacillati</taxon>
        <taxon>Actinomycetota</taxon>
        <taxon>Actinomycetes</taxon>
        <taxon>Pseudonocardiales</taxon>
        <taxon>Pseudonocardiaceae</taxon>
        <taxon>Amycolatopsis</taxon>
    </lineage>
</organism>
<dbReference type="Gene3D" id="1.10.10.10">
    <property type="entry name" value="Winged helix-like DNA-binding domain superfamily/Winged helix DNA-binding domain"/>
    <property type="match status" value="1"/>
</dbReference>
<dbReference type="InterPro" id="IPR036388">
    <property type="entry name" value="WH-like_DNA-bd_sf"/>
</dbReference>
<evidence type="ECO:0000313" key="2">
    <source>
        <dbReference type="Proteomes" id="UP000199515"/>
    </source>
</evidence>